<dbReference type="OrthoDB" id="10536277at2759"/>
<evidence type="ECO:0000313" key="3">
    <source>
        <dbReference type="Proteomes" id="UP000001307"/>
    </source>
</evidence>
<evidence type="ECO:0000256" key="1">
    <source>
        <dbReference type="SAM" id="MobiDB-lite"/>
    </source>
</evidence>
<dbReference type="InParanoid" id="E4X571"/>
<dbReference type="Proteomes" id="UP000001307">
    <property type="component" value="Unassembled WGS sequence"/>
</dbReference>
<sequence>MDWLCTHIDRDVRERIIFCRCGYDEMADTGPGQIQSDYRVSRLHHKIIKNKIADVTVNSRRRSSGGLRRNASHDITDQITDRKLLDLKKVASDESSFTEEATAANDAEKNTEDNKNEDSAESSDPK</sequence>
<feature type="compositionally biased region" description="Basic and acidic residues" evidence="1">
    <location>
        <begin position="106"/>
        <end position="126"/>
    </location>
</feature>
<proteinExistence type="predicted"/>
<dbReference type="AlphaFoldDB" id="E4X571"/>
<reference evidence="2" key="1">
    <citation type="journal article" date="2010" name="Science">
        <title>Plasticity of animal genome architecture unmasked by rapid evolution of a pelagic tunicate.</title>
        <authorList>
            <person name="Denoeud F."/>
            <person name="Henriet S."/>
            <person name="Mungpakdee S."/>
            <person name="Aury J.M."/>
            <person name="Da Silva C."/>
            <person name="Brinkmann H."/>
            <person name="Mikhaleva J."/>
            <person name="Olsen L.C."/>
            <person name="Jubin C."/>
            <person name="Canestro C."/>
            <person name="Bouquet J.M."/>
            <person name="Danks G."/>
            <person name="Poulain J."/>
            <person name="Campsteijn C."/>
            <person name="Adamski M."/>
            <person name="Cross I."/>
            <person name="Yadetie F."/>
            <person name="Muffato M."/>
            <person name="Louis A."/>
            <person name="Butcher S."/>
            <person name="Tsagkogeorga G."/>
            <person name="Konrad A."/>
            <person name="Singh S."/>
            <person name="Jensen M.F."/>
            <person name="Cong E.H."/>
            <person name="Eikeseth-Otteraa H."/>
            <person name="Noel B."/>
            <person name="Anthouard V."/>
            <person name="Porcel B.M."/>
            <person name="Kachouri-Lafond R."/>
            <person name="Nishino A."/>
            <person name="Ugolini M."/>
            <person name="Chourrout P."/>
            <person name="Nishida H."/>
            <person name="Aasland R."/>
            <person name="Huzurbazar S."/>
            <person name="Westhof E."/>
            <person name="Delsuc F."/>
            <person name="Lehrach H."/>
            <person name="Reinhardt R."/>
            <person name="Weissenbach J."/>
            <person name="Roy S.W."/>
            <person name="Artiguenave F."/>
            <person name="Postlethwait J.H."/>
            <person name="Manak J.R."/>
            <person name="Thompson E.M."/>
            <person name="Jaillon O."/>
            <person name="Du Pasquier L."/>
            <person name="Boudinot P."/>
            <person name="Liberles D.A."/>
            <person name="Volff J.N."/>
            <person name="Philippe H."/>
            <person name="Lenhard B."/>
            <person name="Roest Crollius H."/>
            <person name="Wincker P."/>
            <person name="Chourrout D."/>
        </authorList>
    </citation>
    <scope>NUCLEOTIDE SEQUENCE [LARGE SCALE GENOMIC DNA]</scope>
</reference>
<feature type="region of interest" description="Disordered" evidence="1">
    <location>
        <begin position="93"/>
        <end position="126"/>
    </location>
</feature>
<dbReference type="EMBL" id="FN653025">
    <property type="protein sequence ID" value="CBY18440.1"/>
    <property type="molecule type" value="Genomic_DNA"/>
</dbReference>
<name>E4X571_OIKDI</name>
<protein>
    <submittedName>
        <fullName evidence="2">Uncharacterized protein</fullName>
    </submittedName>
</protein>
<keyword evidence="3" id="KW-1185">Reference proteome</keyword>
<accession>E4X571</accession>
<gene>
    <name evidence="2" type="ORF">GSOID_T00002301001</name>
</gene>
<organism evidence="2">
    <name type="scientific">Oikopleura dioica</name>
    <name type="common">Tunicate</name>
    <dbReference type="NCBI Taxonomy" id="34765"/>
    <lineage>
        <taxon>Eukaryota</taxon>
        <taxon>Metazoa</taxon>
        <taxon>Chordata</taxon>
        <taxon>Tunicata</taxon>
        <taxon>Appendicularia</taxon>
        <taxon>Copelata</taxon>
        <taxon>Oikopleuridae</taxon>
        <taxon>Oikopleura</taxon>
    </lineage>
</organism>
<evidence type="ECO:0000313" key="2">
    <source>
        <dbReference type="EMBL" id="CBY18440.1"/>
    </source>
</evidence>